<sequence>MSIATRLMATAAISASMAAAPALAETTLKISHYLPSVHGIHTDFIVPWTEQITECTGGEVQFEIFPAGTQLGNVARQQEQVMAGVVDIAHGLHGIPRGRFPRTSLIDMPFLTDSAGAASYALWELYPDYLAEEYKGLKVLALHAHNGGLLHTNEKKVETMEDMDGLRIRTPSPAVSEMLSYLGADPQGLPPGEVYESLQRGVIDGTVFPWDPVKSFGLNEVLNYHLDLGAYTVSFFYVMNQRSYDALSDEAKACVDQYSGDALVSQFGDWWDSWDVPGREEAIAAGHEITELSDEERARWEETLQPMMDSYLQTVKDAGVDNADEIYQAMQDKIAEYEASRQN</sequence>
<protein>
    <submittedName>
        <fullName evidence="5">C4-dicarboxylate ABC transporter</fullName>
    </submittedName>
</protein>
<dbReference type="NCBIfam" id="NF037995">
    <property type="entry name" value="TRAP_S1"/>
    <property type="match status" value="1"/>
</dbReference>
<dbReference type="Gene3D" id="3.40.190.170">
    <property type="entry name" value="Bacterial extracellular solute-binding protein, family 7"/>
    <property type="match status" value="1"/>
</dbReference>
<dbReference type="AlphaFoldDB" id="A0A225NLC8"/>
<evidence type="ECO:0000256" key="4">
    <source>
        <dbReference type="SAM" id="SignalP"/>
    </source>
</evidence>
<name>A0A225NLC8_9RHOB</name>
<dbReference type="GO" id="GO:0055085">
    <property type="term" value="P:transmembrane transport"/>
    <property type="evidence" value="ECO:0007669"/>
    <property type="project" value="InterPro"/>
</dbReference>
<organism evidence="5 6">
    <name type="scientific">Marinibacterium profundimaris</name>
    <dbReference type="NCBI Taxonomy" id="1679460"/>
    <lineage>
        <taxon>Bacteria</taxon>
        <taxon>Pseudomonadati</taxon>
        <taxon>Pseudomonadota</taxon>
        <taxon>Alphaproteobacteria</taxon>
        <taxon>Rhodobacterales</taxon>
        <taxon>Paracoccaceae</taxon>
        <taxon>Marinibacterium</taxon>
    </lineage>
</organism>
<accession>A0A225NLC8</accession>
<evidence type="ECO:0000256" key="1">
    <source>
        <dbReference type="ARBA" id="ARBA00004418"/>
    </source>
</evidence>
<dbReference type="Proteomes" id="UP000215377">
    <property type="component" value="Unassembled WGS sequence"/>
</dbReference>
<dbReference type="CDD" id="cd13665">
    <property type="entry name" value="PBP2_TRAP_Dctp3_4"/>
    <property type="match status" value="1"/>
</dbReference>
<dbReference type="Pfam" id="PF03480">
    <property type="entry name" value="DctP"/>
    <property type="match status" value="1"/>
</dbReference>
<evidence type="ECO:0000256" key="3">
    <source>
        <dbReference type="ARBA" id="ARBA00022764"/>
    </source>
</evidence>
<dbReference type="InterPro" id="IPR018389">
    <property type="entry name" value="DctP_fam"/>
</dbReference>
<reference evidence="5 6" key="1">
    <citation type="submission" date="2013-04" db="EMBL/GenBank/DDBJ databases">
        <title>Oceanicola sp. 22II1-22F33 Genome Sequencing.</title>
        <authorList>
            <person name="Lai Q."/>
            <person name="Li G."/>
            <person name="Shao Z."/>
        </authorList>
    </citation>
    <scope>NUCLEOTIDE SEQUENCE [LARGE SCALE GENOMIC DNA]</scope>
    <source>
        <strain evidence="5 6">22II1-22F33</strain>
    </source>
</reference>
<evidence type="ECO:0000313" key="6">
    <source>
        <dbReference type="Proteomes" id="UP000215377"/>
    </source>
</evidence>
<keyword evidence="6" id="KW-1185">Reference proteome</keyword>
<dbReference type="RefSeq" id="WP_088649817.1">
    <property type="nucleotide sequence ID" value="NZ_AQQR01000003.1"/>
</dbReference>
<dbReference type="OrthoDB" id="7822595at2"/>
<comment type="subcellular location">
    <subcellularLocation>
        <location evidence="1">Periplasm</location>
    </subcellularLocation>
</comment>
<dbReference type="PANTHER" id="PTHR33376">
    <property type="match status" value="1"/>
</dbReference>
<gene>
    <name evidence="5" type="ORF">ATO3_10620</name>
</gene>
<keyword evidence="3" id="KW-0574">Periplasm</keyword>
<keyword evidence="2 4" id="KW-0732">Signal</keyword>
<evidence type="ECO:0000313" key="5">
    <source>
        <dbReference type="EMBL" id="OWU74988.1"/>
    </source>
</evidence>
<dbReference type="GO" id="GO:0042597">
    <property type="term" value="C:periplasmic space"/>
    <property type="evidence" value="ECO:0007669"/>
    <property type="project" value="UniProtKB-SubCell"/>
</dbReference>
<dbReference type="InterPro" id="IPR038404">
    <property type="entry name" value="TRAP_DctP_sf"/>
</dbReference>
<dbReference type="PANTHER" id="PTHR33376:SF15">
    <property type="entry name" value="BLL6794 PROTEIN"/>
    <property type="match status" value="1"/>
</dbReference>
<evidence type="ECO:0000256" key="2">
    <source>
        <dbReference type="ARBA" id="ARBA00022729"/>
    </source>
</evidence>
<feature type="chain" id="PRO_5013098733" evidence="4">
    <location>
        <begin position="25"/>
        <end position="343"/>
    </location>
</feature>
<feature type="signal peptide" evidence="4">
    <location>
        <begin position="1"/>
        <end position="24"/>
    </location>
</feature>
<comment type="caution">
    <text evidence="5">The sequence shown here is derived from an EMBL/GenBank/DDBJ whole genome shotgun (WGS) entry which is preliminary data.</text>
</comment>
<proteinExistence type="predicted"/>
<dbReference type="EMBL" id="AQQR01000003">
    <property type="protein sequence ID" value="OWU74988.1"/>
    <property type="molecule type" value="Genomic_DNA"/>
</dbReference>